<protein>
    <recommendedName>
        <fullName evidence="6">Ubiquitin-like protease family profile domain-containing protein</fullName>
    </recommendedName>
</protein>
<dbReference type="SUPFAM" id="SSF54001">
    <property type="entry name" value="Cysteine proteinases"/>
    <property type="match status" value="1"/>
</dbReference>
<dbReference type="AlphaFoldDB" id="F0VJM9"/>
<evidence type="ECO:0000256" key="5">
    <source>
        <dbReference type="SAM" id="MobiDB-lite"/>
    </source>
</evidence>
<dbReference type="InterPro" id="IPR044613">
    <property type="entry name" value="Nep1/2-like"/>
</dbReference>
<dbReference type="RefSeq" id="XP_003883972.1">
    <property type="nucleotide sequence ID" value="XM_003883923.1"/>
</dbReference>
<feature type="region of interest" description="Disordered" evidence="5">
    <location>
        <begin position="259"/>
        <end position="282"/>
    </location>
</feature>
<evidence type="ECO:0000313" key="7">
    <source>
        <dbReference type="EMBL" id="CBZ53940.1"/>
    </source>
</evidence>
<feature type="compositionally biased region" description="Basic and acidic residues" evidence="5">
    <location>
        <begin position="317"/>
        <end position="326"/>
    </location>
</feature>
<comment type="similarity">
    <text evidence="1">Belongs to the peptidase C48 family.</text>
</comment>
<evidence type="ECO:0000313" key="8">
    <source>
        <dbReference type="EMBL" id="CEL67938.1"/>
    </source>
</evidence>
<dbReference type="GO" id="GO:0006508">
    <property type="term" value="P:proteolysis"/>
    <property type="evidence" value="ECO:0007669"/>
    <property type="project" value="UniProtKB-KW"/>
</dbReference>
<dbReference type="InterPro" id="IPR038765">
    <property type="entry name" value="Papain-like_cys_pep_sf"/>
</dbReference>
<reference evidence="8" key="4">
    <citation type="journal article" date="2015" name="PLoS ONE">
        <title>Comprehensive Evaluation of Toxoplasma gondii VEG and Neospora caninum LIV Genomes with Tachyzoite Stage Transcriptome and Proteome Defines Novel Transcript Features.</title>
        <authorList>
            <person name="Ramaprasad A."/>
            <person name="Mourier T."/>
            <person name="Naeem R."/>
            <person name="Malas T.B."/>
            <person name="Moussa E."/>
            <person name="Panigrahi A."/>
            <person name="Vermont S.J."/>
            <person name="Otto T.D."/>
            <person name="Wastling J."/>
            <person name="Pain A."/>
        </authorList>
    </citation>
    <scope>NUCLEOTIDE SEQUENCE</scope>
    <source>
        <strain evidence="8">Liverpool</strain>
    </source>
</reference>
<evidence type="ECO:0000259" key="6">
    <source>
        <dbReference type="PROSITE" id="PS50600"/>
    </source>
</evidence>
<dbReference type="Proteomes" id="UP000007494">
    <property type="component" value="Chromosome VIII"/>
</dbReference>
<dbReference type="Gene3D" id="3.40.395.10">
    <property type="entry name" value="Adenoviral Proteinase, Chain A"/>
    <property type="match status" value="2"/>
</dbReference>
<evidence type="ECO:0000256" key="2">
    <source>
        <dbReference type="ARBA" id="ARBA00022670"/>
    </source>
</evidence>
<dbReference type="GO" id="GO:0019784">
    <property type="term" value="F:deNEDDylase activity"/>
    <property type="evidence" value="ECO:0007669"/>
    <property type="project" value="InterPro"/>
</dbReference>
<dbReference type="VEuPathDB" id="ToxoDB:NCLIV_037220"/>
<dbReference type="EMBL" id="FR823390">
    <property type="protein sequence ID" value="CBZ53940.1"/>
    <property type="molecule type" value="Genomic_DNA"/>
</dbReference>
<dbReference type="EMBL" id="LN714483">
    <property type="protein sequence ID" value="CEL67938.1"/>
    <property type="molecule type" value="Genomic_DNA"/>
</dbReference>
<dbReference type="PANTHER" id="PTHR46468">
    <property type="entry name" value="SENTRIN-SPECIFIC PROTEASE 8"/>
    <property type="match status" value="1"/>
</dbReference>
<keyword evidence="9" id="KW-1185">Reference proteome</keyword>
<reference evidence="7" key="2">
    <citation type="submission" date="2011-03" db="EMBL/GenBank/DDBJ databases">
        <title>Comparative genomics and transcriptomics of Neospora caninum and Toxoplasma gondii.</title>
        <authorList>
            <person name="Reid A.J."/>
            <person name="Sohal A."/>
            <person name="Harris D."/>
            <person name="Quail M."/>
            <person name="Sanders M."/>
            <person name="Berriman M."/>
            <person name="Wastling J.M."/>
            <person name="Pain A."/>
        </authorList>
    </citation>
    <scope>NUCLEOTIDE SEQUENCE</scope>
    <source>
        <strain evidence="7">Liverpool</strain>
    </source>
</reference>
<evidence type="ECO:0000313" key="9">
    <source>
        <dbReference type="Proteomes" id="UP000007494"/>
    </source>
</evidence>
<reference evidence="9" key="3">
    <citation type="journal article" date="2012" name="PLoS Pathog.">
        <title>Comparative genomics of the apicomplexan parasites Toxoplasma gondii and Neospora caninum: Coccidia differing in host range and transmission strategy.</title>
        <authorList>
            <person name="Reid A.J."/>
            <person name="Vermont S.J."/>
            <person name="Cotton J.A."/>
            <person name="Harris D."/>
            <person name="Hill-Cawthorne G.A."/>
            <person name="Konen-Waisman S."/>
            <person name="Latham S.M."/>
            <person name="Mourier T."/>
            <person name="Norton R."/>
            <person name="Quail M.A."/>
            <person name="Sanders M."/>
            <person name="Shanmugam D."/>
            <person name="Sohal A."/>
            <person name="Wasmuth J.D."/>
            <person name="Brunk B."/>
            <person name="Grigg M.E."/>
            <person name="Howard J.C."/>
            <person name="Parkinson J."/>
            <person name="Roos D.S."/>
            <person name="Trees A.J."/>
            <person name="Berriman M."/>
            <person name="Pain A."/>
            <person name="Wastling J.M."/>
        </authorList>
    </citation>
    <scope>NUCLEOTIDE SEQUENCE [LARGE SCALE GENOMIC DNA]</scope>
    <source>
        <strain evidence="9">Liverpool</strain>
    </source>
</reference>
<gene>
    <name evidence="8" type="ORF">BN1204_037220</name>
    <name evidence="7" type="ORF">NCLIV_037220</name>
</gene>
<accession>F0VJM9</accession>
<dbReference type="PANTHER" id="PTHR46468:SF1">
    <property type="entry name" value="SENTRIN-SPECIFIC PROTEASE 8"/>
    <property type="match status" value="1"/>
</dbReference>
<evidence type="ECO:0000256" key="4">
    <source>
        <dbReference type="ARBA" id="ARBA00022807"/>
    </source>
</evidence>
<dbReference type="Pfam" id="PF02902">
    <property type="entry name" value="Peptidase_C48"/>
    <property type="match status" value="1"/>
</dbReference>
<evidence type="ECO:0000256" key="3">
    <source>
        <dbReference type="ARBA" id="ARBA00022801"/>
    </source>
</evidence>
<reference evidence="7" key="1">
    <citation type="submission" date="2011-02" db="EMBL/GenBank/DDBJ databases">
        <authorList>
            <person name="Aslett M."/>
        </authorList>
    </citation>
    <scope>NUCLEOTIDE SEQUENCE</scope>
    <source>
        <strain evidence="7">Liverpool</strain>
    </source>
</reference>
<dbReference type="GO" id="GO:0008234">
    <property type="term" value="F:cysteine-type peptidase activity"/>
    <property type="evidence" value="ECO:0007669"/>
    <property type="project" value="UniProtKB-KW"/>
</dbReference>
<feature type="region of interest" description="Disordered" evidence="5">
    <location>
        <begin position="317"/>
        <end position="338"/>
    </location>
</feature>
<dbReference type="GeneID" id="13443667"/>
<keyword evidence="3" id="KW-0378">Hydrolase</keyword>
<evidence type="ECO:0000256" key="1">
    <source>
        <dbReference type="ARBA" id="ARBA00005234"/>
    </source>
</evidence>
<dbReference type="PROSITE" id="PS50600">
    <property type="entry name" value="ULP_PROTEASE"/>
    <property type="match status" value="1"/>
</dbReference>
<name>F0VJM9_NEOCL</name>
<dbReference type="GO" id="GO:0000338">
    <property type="term" value="P:protein deneddylation"/>
    <property type="evidence" value="ECO:0007669"/>
    <property type="project" value="TreeGrafter"/>
</dbReference>
<feature type="domain" description="Ubiquitin-like protease family profile" evidence="6">
    <location>
        <begin position="15"/>
        <end position="303"/>
    </location>
</feature>
<keyword evidence="4" id="KW-0788">Thiol protease</keyword>
<dbReference type="OrthoDB" id="5065855at2759"/>
<dbReference type="InterPro" id="IPR003653">
    <property type="entry name" value="Peptidase_C48_C"/>
</dbReference>
<dbReference type="InParanoid" id="F0VJM9"/>
<keyword evidence="2" id="KW-0645">Protease</keyword>
<proteinExistence type="inferred from homology"/>
<sequence length="385" mass="42870">MSDAEEKPILTLRTCRLYAEDVALFRPAQWLNDACISFFFEALQAAAELYFMARACHENQTIAEGIARWLAEGIEPLSEKNEELLRCKLGLSSPACQPSAGEPASCNVTSRQEEHSEALLSLDLTEQDEAQVCSPILFVDPCVAFWVSMCTDESEVQDTLENLHIPRRSVVVWPITDHQDPSTVGGTHWTLLIQIVCNRAVNRNATAQNDYNAHDPVQLLSGYQYFHFDSIGHNCQQSRGNLAAARRLQALLGRFVKISTSTDSPPAGDHDRSDRTPIPLRCTPPQSNASDCGVHCLLFAERLLQLVVKKDRDFFKGKDNSGDRRSKQTTPSVDVETGPLYPELPFDVSWFSLPDLQRFEPSVLAARRRGAILLVNKLTQRGGGC</sequence>
<organism evidence="7 9">
    <name type="scientific">Neospora caninum (strain Liverpool)</name>
    <dbReference type="NCBI Taxonomy" id="572307"/>
    <lineage>
        <taxon>Eukaryota</taxon>
        <taxon>Sar</taxon>
        <taxon>Alveolata</taxon>
        <taxon>Apicomplexa</taxon>
        <taxon>Conoidasida</taxon>
        <taxon>Coccidia</taxon>
        <taxon>Eucoccidiorida</taxon>
        <taxon>Eimeriorina</taxon>
        <taxon>Sarcocystidae</taxon>
        <taxon>Neospora</taxon>
    </lineage>
</organism>